<reference evidence="2" key="1">
    <citation type="submission" date="2020-10" db="EMBL/GenBank/DDBJ databases">
        <authorList>
            <person name="Gilroy R."/>
        </authorList>
    </citation>
    <scope>NUCLEOTIDE SEQUENCE</scope>
    <source>
        <strain evidence="2">CHK147-3167</strain>
    </source>
</reference>
<evidence type="ECO:0000259" key="1">
    <source>
        <dbReference type="Pfam" id="PF01966"/>
    </source>
</evidence>
<feature type="domain" description="HD" evidence="1">
    <location>
        <begin position="34"/>
        <end position="134"/>
    </location>
</feature>
<dbReference type="InterPro" id="IPR006674">
    <property type="entry name" value="HD_domain"/>
</dbReference>
<evidence type="ECO:0000313" key="2">
    <source>
        <dbReference type="EMBL" id="HIQ90842.1"/>
    </source>
</evidence>
<dbReference type="EMBL" id="DVFV01000081">
    <property type="protein sequence ID" value="HIQ90842.1"/>
    <property type="molecule type" value="Genomic_DNA"/>
</dbReference>
<dbReference type="AlphaFoldDB" id="A0A9D1CYK0"/>
<dbReference type="Gene3D" id="1.10.3210.10">
    <property type="entry name" value="Hypothetical protein af1432"/>
    <property type="match status" value="1"/>
</dbReference>
<evidence type="ECO:0000313" key="3">
    <source>
        <dbReference type="Proteomes" id="UP000886786"/>
    </source>
</evidence>
<gene>
    <name evidence="2" type="ORF">IAB27_04380</name>
</gene>
<reference evidence="2" key="2">
    <citation type="journal article" date="2021" name="PeerJ">
        <title>Extensive microbial diversity within the chicken gut microbiome revealed by metagenomics and culture.</title>
        <authorList>
            <person name="Gilroy R."/>
            <person name="Ravi A."/>
            <person name="Getino M."/>
            <person name="Pursley I."/>
            <person name="Horton D.L."/>
            <person name="Alikhan N.F."/>
            <person name="Baker D."/>
            <person name="Gharbi K."/>
            <person name="Hall N."/>
            <person name="Watson M."/>
            <person name="Adriaenssens E.M."/>
            <person name="Foster-Nyarko E."/>
            <person name="Jarju S."/>
            <person name="Secka A."/>
            <person name="Antonio M."/>
            <person name="Oren A."/>
            <person name="Chaudhuri R.R."/>
            <person name="La Ragione R."/>
            <person name="Hildebrand F."/>
            <person name="Pallen M.J."/>
        </authorList>
    </citation>
    <scope>NUCLEOTIDE SEQUENCE</scope>
    <source>
        <strain evidence="2">CHK147-3167</strain>
    </source>
</reference>
<proteinExistence type="predicted"/>
<dbReference type="Pfam" id="PF01966">
    <property type="entry name" value="HD"/>
    <property type="match status" value="1"/>
</dbReference>
<protein>
    <submittedName>
        <fullName evidence="2">HD domain-containing protein</fullName>
    </submittedName>
</protein>
<organism evidence="2 3">
    <name type="scientific">Candidatus Coprosoma intestinipullorum</name>
    <dbReference type="NCBI Taxonomy" id="2840752"/>
    <lineage>
        <taxon>Bacteria</taxon>
        <taxon>Bacillati</taxon>
        <taxon>Bacillota</taxon>
        <taxon>Bacillota incertae sedis</taxon>
        <taxon>Candidatus Coprosoma</taxon>
    </lineage>
</organism>
<comment type="caution">
    <text evidence="2">The sequence shown here is derived from an EMBL/GenBank/DDBJ whole genome shotgun (WGS) entry which is preliminary data.</text>
</comment>
<sequence>MSIKDPEYKLIVKDILENEEFLKLKDIEHHGTTRYIHSTKVSYISYKIAKALRLDYEKTARGGLMHDFFFSPEHRCAKERSISFFAHPPKALALAKSQFNLSKKEEDMILSHMFPSYPALPKYLETWIISFVDKGVAIQEFSVKFKFKLKYAYNLFLVFAIGLIK</sequence>
<dbReference type="SUPFAM" id="SSF109604">
    <property type="entry name" value="HD-domain/PDEase-like"/>
    <property type="match status" value="1"/>
</dbReference>
<accession>A0A9D1CYK0</accession>
<name>A0A9D1CYK0_9FIRM</name>
<dbReference type="Proteomes" id="UP000886786">
    <property type="component" value="Unassembled WGS sequence"/>
</dbReference>